<keyword evidence="2 7" id="KW-0349">Heme</keyword>
<dbReference type="InterPro" id="IPR012127">
    <property type="entry name" value="Cyt_c_prime"/>
</dbReference>
<dbReference type="Gene3D" id="1.20.120.10">
    <property type="entry name" value="Cytochrome c/b562"/>
    <property type="match status" value="1"/>
</dbReference>
<dbReference type="InterPro" id="IPR002321">
    <property type="entry name" value="Cyt_c_II"/>
</dbReference>
<dbReference type="Pfam" id="PF01322">
    <property type="entry name" value="Cytochrom_C_2"/>
    <property type="match status" value="1"/>
</dbReference>
<dbReference type="InterPro" id="IPR010980">
    <property type="entry name" value="Cyt_c/b562"/>
</dbReference>
<gene>
    <name evidence="9" type="ORF">HNQ36_004250</name>
</gene>
<dbReference type="Proteomes" id="UP000521227">
    <property type="component" value="Unassembled WGS sequence"/>
</dbReference>
<dbReference type="GO" id="GO:0020037">
    <property type="term" value="F:heme binding"/>
    <property type="evidence" value="ECO:0007669"/>
    <property type="project" value="InterPro"/>
</dbReference>
<dbReference type="GO" id="GO:0009055">
    <property type="term" value="F:electron transfer activity"/>
    <property type="evidence" value="ECO:0007669"/>
    <property type="project" value="InterPro"/>
</dbReference>
<dbReference type="AlphaFoldDB" id="A0A840N8V9"/>
<accession>A0A840N8V9</accession>
<keyword evidence="3 6" id="KW-0479">Metal-binding</keyword>
<evidence type="ECO:0000313" key="10">
    <source>
        <dbReference type="Proteomes" id="UP000521227"/>
    </source>
</evidence>
<feature type="binding site" description="covalent" evidence="7">
    <location>
        <position position="137"/>
    </location>
    <ligand>
        <name>heme c</name>
        <dbReference type="ChEBI" id="CHEBI:61717"/>
    </ligand>
</feature>
<proteinExistence type="predicted"/>
<dbReference type="PIRSF" id="PIRSF000027">
    <property type="entry name" value="Cytc_c_prime"/>
    <property type="match status" value="1"/>
</dbReference>
<keyword evidence="8" id="KW-0732">Signal</keyword>
<dbReference type="GO" id="GO:0042597">
    <property type="term" value="C:periplasmic space"/>
    <property type="evidence" value="ECO:0007669"/>
    <property type="project" value="InterPro"/>
</dbReference>
<evidence type="ECO:0000256" key="3">
    <source>
        <dbReference type="ARBA" id="ARBA00022723"/>
    </source>
</evidence>
<dbReference type="RefSeq" id="WP_184088238.1">
    <property type="nucleotide sequence ID" value="NZ_JACHIJ010000006.1"/>
</dbReference>
<dbReference type="GO" id="GO:0022900">
    <property type="term" value="P:electron transport chain"/>
    <property type="evidence" value="ECO:0007669"/>
    <property type="project" value="InterPro"/>
</dbReference>
<protein>
    <submittedName>
        <fullName evidence="9">Cytochrome c556</fullName>
    </submittedName>
</protein>
<feature type="signal peptide" evidence="8">
    <location>
        <begin position="1"/>
        <end position="20"/>
    </location>
</feature>
<keyword evidence="1" id="KW-0813">Transport</keyword>
<feature type="binding site" description="covalent" evidence="7">
    <location>
        <position position="140"/>
    </location>
    <ligand>
        <name>heme c</name>
        <dbReference type="ChEBI" id="CHEBI:61717"/>
    </ligand>
</feature>
<evidence type="ECO:0000256" key="7">
    <source>
        <dbReference type="PIRSR" id="PIRSR000027-2"/>
    </source>
</evidence>
<comment type="PTM">
    <text evidence="7">Binds 1 heme group per subunit.</text>
</comment>
<dbReference type="SUPFAM" id="SSF47175">
    <property type="entry name" value="Cytochromes"/>
    <property type="match status" value="1"/>
</dbReference>
<organism evidence="9 10">
    <name type="scientific">Afipia massiliensis</name>
    <dbReference type="NCBI Taxonomy" id="211460"/>
    <lineage>
        <taxon>Bacteria</taxon>
        <taxon>Pseudomonadati</taxon>
        <taxon>Pseudomonadota</taxon>
        <taxon>Alphaproteobacteria</taxon>
        <taxon>Hyphomicrobiales</taxon>
        <taxon>Nitrobacteraceae</taxon>
        <taxon>Afipia</taxon>
    </lineage>
</organism>
<sequence>MRRSVLVAAAILLGATAVVAQQAEIEQSHALMKANGKNLGGVLSPMARGDKPYDQAAINAALTQLDETAKKLPSLYPASVKAVKQTSEYTPSPKIWDDRPGFDAAIAAFGKAVTEAKGKIKDVDSLKATLPTIGKSCSGCHETFRVKNS</sequence>
<name>A0A840N8V9_9BRAD</name>
<evidence type="ECO:0000256" key="4">
    <source>
        <dbReference type="ARBA" id="ARBA00022982"/>
    </source>
</evidence>
<evidence type="ECO:0000313" key="9">
    <source>
        <dbReference type="EMBL" id="MBB5054248.1"/>
    </source>
</evidence>
<evidence type="ECO:0000256" key="1">
    <source>
        <dbReference type="ARBA" id="ARBA00022448"/>
    </source>
</evidence>
<dbReference type="EMBL" id="JACHIJ010000006">
    <property type="protein sequence ID" value="MBB5054248.1"/>
    <property type="molecule type" value="Genomic_DNA"/>
</dbReference>
<keyword evidence="4" id="KW-0249">Electron transport</keyword>
<dbReference type="GO" id="GO:0005506">
    <property type="term" value="F:iron ion binding"/>
    <property type="evidence" value="ECO:0007669"/>
    <property type="project" value="InterPro"/>
</dbReference>
<feature type="binding site" description="axial binding residue" evidence="6">
    <location>
        <position position="141"/>
    </location>
    <ligand>
        <name>heme c</name>
        <dbReference type="ChEBI" id="CHEBI:61717"/>
    </ligand>
    <ligandPart>
        <name>Fe</name>
        <dbReference type="ChEBI" id="CHEBI:18248"/>
    </ligandPart>
</feature>
<comment type="caution">
    <text evidence="9">The sequence shown here is derived from an EMBL/GenBank/DDBJ whole genome shotgun (WGS) entry which is preliminary data.</text>
</comment>
<evidence type="ECO:0000256" key="6">
    <source>
        <dbReference type="PIRSR" id="PIRSR000027-1"/>
    </source>
</evidence>
<dbReference type="PROSITE" id="PS51009">
    <property type="entry name" value="CYTCII"/>
    <property type="match status" value="1"/>
</dbReference>
<evidence type="ECO:0000256" key="5">
    <source>
        <dbReference type="ARBA" id="ARBA00023004"/>
    </source>
</evidence>
<evidence type="ECO:0000256" key="8">
    <source>
        <dbReference type="SAM" id="SignalP"/>
    </source>
</evidence>
<evidence type="ECO:0000256" key="2">
    <source>
        <dbReference type="ARBA" id="ARBA00022617"/>
    </source>
</evidence>
<feature type="chain" id="PRO_5032611004" evidence="8">
    <location>
        <begin position="21"/>
        <end position="149"/>
    </location>
</feature>
<keyword evidence="5 6" id="KW-0408">Iron</keyword>
<reference evidence="9 10" key="1">
    <citation type="submission" date="2020-08" db="EMBL/GenBank/DDBJ databases">
        <title>Genomic Encyclopedia of Type Strains, Phase IV (KMG-IV): sequencing the most valuable type-strain genomes for metagenomic binning, comparative biology and taxonomic classification.</title>
        <authorList>
            <person name="Goeker M."/>
        </authorList>
    </citation>
    <scope>NUCLEOTIDE SEQUENCE [LARGE SCALE GENOMIC DNA]</scope>
    <source>
        <strain evidence="9 10">DSM 17498</strain>
    </source>
</reference>